<reference evidence="1 2" key="1">
    <citation type="journal article" date="2024" name="Plant Biotechnol. J.">
        <title>Genome and CRISPR/Cas9 system of a widespread forest tree (Populus alba) in the world.</title>
        <authorList>
            <person name="Liu Y.J."/>
            <person name="Jiang P.F."/>
            <person name="Han X.M."/>
            <person name="Li X.Y."/>
            <person name="Wang H.M."/>
            <person name="Wang Y.J."/>
            <person name="Wang X.X."/>
            <person name="Zeng Q.Y."/>
        </authorList>
    </citation>
    <scope>NUCLEOTIDE SEQUENCE [LARGE SCALE GENOMIC DNA]</scope>
    <source>
        <strain evidence="2">cv. PAL-ZL1</strain>
    </source>
</reference>
<dbReference type="EMBL" id="RCHU02000003">
    <property type="protein sequence ID" value="KAL3599640.1"/>
    <property type="molecule type" value="Genomic_DNA"/>
</dbReference>
<name>A0ACC4CPX0_POPAL</name>
<evidence type="ECO:0000313" key="1">
    <source>
        <dbReference type="EMBL" id="KAL3599640.1"/>
    </source>
</evidence>
<organism evidence="1 2">
    <name type="scientific">Populus alba</name>
    <name type="common">White poplar</name>
    <dbReference type="NCBI Taxonomy" id="43335"/>
    <lineage>
        <taxon>Eukaryota</taxon>
        <taxon>Viridiplantae</taxon>
        <taxon>Streptophyta</taxon>
        <taxon>Embryophyta</taxon>
        <taxon>Tracheophyta</taxon>
        <taxon>Spermatophyta</taxon>
        <taxon>Magnoliopsida</taxon>
        <taxon>eudicotyledons</taxon>
        <taxon>Gunneridae</taxon>
        <taxon>Pentapetalae</taxon>
        <taxon>rosids</taxon>
        <taxon>fabids</taxon>
        <taxon>Malpighiales</taxon>
        <taxon>Salicaceae</taxon>
        <taxon>Saliceae</taxon>
        <taxon>Populus</taxon>
    </lineage>
</organism>
<sequence length="105" mass="12076">MRTESEDCSQLLRPENRKWQETNDAITQKIQEEPAAAYVTPEMREQPKSSSTVQHQKARRRQQSHRTPMKIERTEGKEDAGSWGGSKKREGRGDGAEKRQKLSPV</sequence>
<dbReference type="Proteomes" id="UP000309997">
    <property type="component" value="Unassembled WGS sequence"/>
</dbReference>
<keyword evidence="2" id="KW-1185">Reference proteome</keyword>
<gene>
    <name evidence="1" type="ORF">D5086_007558</name>
</gene>
<evidence type="ECO:0000313" key="2">
    <source>
        <dbReference type="Proteomes" id="UP000309997"/>
    </source>
</evidence>
<accession>A0ACC4CPX0</accession>
<comment type="caution">
    <text evidence="1">The sequence shown here is derived from an EMBL/GenBank/DDBJ whole genome shotgun (WGS) entry which is preliminary data.</text>
</comment>
<protein>
    <submittedName>
        <fullName evidence="1">Uncharacterized protein</fullName>
    </submittedName>
</protein>
<proteinExistence type="predicted"/>